<evidence type="ECO:0000256" key="3">
    <source>
        <dbReference type="ARBA" id="ARBA00022448"/>
    </source>
</evidence>
<dbReference type="OMA" id="YPRYQNA"/>
<dbReference type="VEuPathDB" id="FungiDB:PV10_08871"/>
<dbReference type="CDD" id="cd18579">
    <property type="entry name" value="ABC_6TM_ABCC_D1"/>
    <property type="match status" value="1"/>
</dbReference>
<dbReference type="InterPro" id="IPR036640">
    <property type="entry name" value="ABC1_TM_sf"/>
</dbReference>
<dbReference type="FunFam" id="1.20.1560.10:FF:000055">
    <property type="entry name" value="ABC multidrug transporter (Eurofung)"/>
    <property type="match status" value="1"/>
</dbReference>
<keyword evidence="9 12" id="KW-0472">Membrane</keyword>
<dbReference type="PROSITE" id="PS50929">
    <property type="entry name" value="ABC_TM1F"/>
    <property type="match status" value="2"/>
</dbReference>
<dbReference type="GO" id="GO:0005886">
    <property type="term" value="C:plasma membrane"/>
    <property type="evidence" value="ECO:0007669"/>
    <property type="project" value="UniProtKB-SubCell"/>
</dbReference>
<protein>
    <recommendedName>
        <fullName evidence="17">ABC transporter</fullName>
    </recommendedName>
</protein>
<dbReference type="InterPro" id="IPR044726">
    <property type="entry name" value="ABCC_6TM_D2"/>
</dbReference>
<dbReference type="SMART" id="SM00382">
    <property type="entry name" value="AAA"/>
    <property type="match status" value="2"/>
</dbReference>
<feature type="domain" description="ABC transporter" evidence="13">
    <location>
        <begin position="611"/>
        <end position="843"/>
    </location>
</feature>
<feature type="transmembrane region" description="Helical" evidence="12">
    <location>
        <begin position="1051"/>
        <end position="1067"/>
    </location>
</feature>
<dbReference type="InterPro" id="IPR056227">
    <property type="entry name" value="TMD0_ABC"/>
</dbReference>
<dbReference type="STRING" id="212818.A0A0D1ZR81"/>
<evidence type="ECO:0000256" key="11">
    <source>
        <dbReference type="SAM" id="MobiDB-lite"/>
    </source>
</evidence>
<evidence type="ECO:0000256" key="1">
    <source>
        <dbReference type="ARBA" id="ARBA00004651"/>
    </source>
</evidence>
<dbReference type="GO" id="GO:0016887">
    <property type="term" value="F:ATP hydrolysis activity"/>
    <property type="evidence" value="ECO:0007669"/>
    <property type="project" value="InterPro"/>
</dbReference>
<accession>A0A0D1ZR81</accession>
<organism evidence="15 16">
    <name type="scientific">Exophiala mesophila</name>
    <name type="common">Black yeast-like fungus</name>
    <dbReference type="NCBI Taxonomy" id="212818"/>
    <lineage>
        <taxon>Eukaryota</taxon>
        <taxon>Fungi</taxon>
        <taxon>Dikarya</taxon>
        <taxon>Ascomycota</taxon>
        <taxon>Pezizomycotina</taxon>
        <taxon>Eurotiomycetes</taxon>
        <taxon>Chaetothyriomycetidae</taxon>
        <taxon>Chaetothyriales</taxon>
        <taxon>Herpotrichiellaceae</taxon>
        <taxon>Exophiala</taxon>
    </lineage>
</organism>
<evidence type="ECO:0000313" key="16">
    <source>
        <dbReference type="Proteomes" id="UP000054302"/>
    </source>
</evidence>
<keyword evidence="7" id="KW-0067">ATP-binding</keyword>
<dbReference type="InterPro" id="IPR050173">
    <property type="entry name" value="ABC_transporter_C-like"/>
</dbReference>
<evidence type="ECO:0000259" key="13">
    <source>
        <dbReference type="PROSITE" id="PS50893"/>
    </source>
</evidence>
<dbReference type="GO" id="GO:0005524">
    <property type="term" value="F:ATP binding"/>
    <property type="evidence" value="ECO:0007669"/>
    <property type="project" value="UniProtKB-KW"/>
</dbReference>
<evidence type="ECO:0000256" key="9">
    <source>
        <dbReference type="ARBA" id="ARBA00023136"/>
    </source>
</evidence>
<dbReference type="InterPro" id="IPR044746">
    <property type="entry name" value="ABCC_6TM_D1"/>
</dbReference>
<feature type="transmembrane region" description="Helical" evidence="12">
    <location>
        <begin position="410"/>
        <end position="430"/>
    </location>
</feature>
<dbReference type="Gene3D" id="1.20.1560.10">
    <property type="entry name" value="ABC transporter type 1, transmembrane domain"/>
    <property type="match status" value="2"/>
</dbReference>
<keyword evidence="6" id="KW-0547">Nucleotide-binding</keyword>
<proteinExistence type="inferred from homology"/>
<comment type="subcellular location">
    <subcellularLocation>
        <location evidence="1">Cell membrane</location>
        <topology evidence="1">Multi-pass membrane protein</topology>
    </subcellularLocation>
</comment>
<feature type="compositionally biased region" description="Basic and acidic residues" evidence="11">
    <location>
        <begin position="847"/>
        <end position="858"/>
    </location>
</feature>
<evidence type="ECO:0000256" key="10">
    <source>
        <dbReference type="ARBA" id="ARBA00023180"/>
    </source>
</evidence>
<feature type="transmembrane region" description="Helical" evidence="12">
    <location>
        <begin position="488"/>
        <end position="510"/>
    </location>
</feature>
<feature type="domain" description="ABC transmembrane type-1" evidence="14">
    <location>
        <begin position="905"/>
        <end position="1194"/>
    </location>
</feature>
<dbReference type="SUPFAM" id="SSF90123">
    <property type="entry name" value="ABC transporter transmembrane region"/>
    <property type="match status" value="2"/>
</dbReference>
<dbReference type="Pfam" id="PF00005">
    <property type="entry name" value="ABC_tran"/>
    <property type="match status" value="2"/>
</dbReference>
<dbReference type="EMBL" id="KN847525">
    <property type="protein sequence ID" value="KIV89293.1"/>
    <property type="molecule type" value="Genomic_DNA"/>
</dbReference>
<feature type="transmembrane region" description="Helical" evidence="12">
    <location>
        <begin position="96"/>
        <end position="117"/>
    </location>
</feature>
<feature type="transmembrane region" description="Helical" evidence="12">
    <location>
        <begin position="951"/>
        <end position="975"/>
    </location>
</feature>
<evidence type="ECO:0000256" key="2">
    <source>
        <dbReference type="ARBA" id="ARBA00009726"/>
    </source>
</evidence>
<keyword evidence="8 12" id="KW-1133">Transmembrane helix</keyword>
<dbReference type="Proteomes" id="UP000054302">
    <property type="component" value="Unassembled WGS sequence"/>
</dbReference>
<dbReference type="PROSITE" id="PS50893">
    <property type="entry name" value="ABC_TRANSPORTER_2"/>
    <property type="match status" value="2"/>
</dbReference>
<keyword evidence="10" id="KW-0325">Glycoprotein</keyword>
<evidence type="ECO:0000256" key="7">
    <source>
        <dbReference type="ARBA" id="ARBA00022840"/>
    </source>
</evidence>
<evidence type="ECO:0000256" key="8">
    <source>
        <dbReference type="ARBA" id="ARBA00022989"/>
    </source>
</evidence>
<dbReference type="CDD" id="cd03244">
    <property type="entry name" value="ABCC_MRP_domain2"/>
    <property type="match status" value="1"/>
</dbReference>
<dbReference type="Pfam" id="PF00664">
    <property type="entry name" value="ABC_membrane"/>
    <property type="match status" value="2"/>
</dbReference>
<feature type="transmembrane region" description="Helical" evidence="12">
    <location>
        <begin position="1127"/>
        <end position="1158"/>
    </location>
</feature>
<dbReference type="GO" id="GO:0140359">
    <property type="term" value="F:ABC-type transporter activity"/>
    <property type="evidence" value="ECO:0007669"/>
    <property type="project" value="InterPro"/>
</dbReference>
<keyword evidence="4" id="KW-1003">Cell membrane</keyword>
<dbReference type="Gene3D" id="3.40.50.300">
    <property type="entry name" value="P-loop containing nucleotide triphosphate hydrolases"/>
    <property type="match status" value="2"/>
</dbReference>
<dbReference type="PANTHER" id="PTHR24223:SF399">
    <property type="entry name" value="ABC TRANSPORTER ATNG"/>
    <property type="match status" value="1"/>
</dbReference>
<dbReference type="FunFam" id="3.40.50.300:FF:000838">
    <property type="entry name" value="ABC multidrug transporter (Eurofung)"/>
    <property type="match status" value="1"/>
</dbReference>
<name>A0A0D1ZR81_EXOME</name>
<dbReference type="GeneID" id="27326716"/>
<feature type="domain" description="ABC transmembrane type-1" evidence="14">
    <location>
        <begin position="276"/>
        <end position="550"/>
    </location>
</feature>
<feature type="transmembrane region" description="Helical" evidence="12">
    <location>
        <begin position="1026"/>
        <end position="1045"/>
    </location>
</feature>
<evidence type="ECO:0000256" key="4">
    <source>
        <dbReference type="ARBA" id="ARBA00022475"/>
    </source>
</evidence>
<gene>
    <name evidence="15" type="ORF">PV10_08871</name>
</gene>
<dbReference type="InterPro" id="IPR011527">
    <property type="entry name" value="ABC1_TM_dom"/>
</dbReference>
<feature type="transmembrane region" description="Helical" evidence="12">
    <location>
        <begin position="377"/>
        <end position="398"/>
    </location>
</feature>
<dbReference type="PANTHER" id="PTHR24223">
    <property type="entry name" value="ATP-BINDING CASSETTE SUB-FAMILY C"/>
    <property type="match status" value="1"/>
</dbReference>
<dbReference type="CDD" id="cd18580">
    <property type="entry name" value="ABC_6TM_ABCC_D2"/>
    <property type="match status" value="1"/>
</dbReference>
<dbReference type="FunFam" id="1.20.1560.10:FF:000066">
    <property type="entry name" value="ABC multidrug transporter (Eurofung)"/>
    <property type="match status" value="1"/>
</dbReference>
<evidence type="ECO:0000256" key="6">
    <source>
        <dbReference type="ARBA" id="ARBA00022741"/>
    </source>
</evidence>
<sequence>MSVFSENSSDSSFGPVSDARSFDFTLLFEDTILTIVPAGVFLVAAGVRTAWLINKPNTVTSSFSRLTKLVILSAFATTQLTVLVSRISNLDVGTKASIPATALDFTAACALFLLSCFEHSRSVTPSTIIGLYLLISVPFDAVRLRTYFLLDVFGSRGLANLLSLSLAIKLIVLIAEAIEKRSILLEPYRDLPPEATSGIYNKTVFWWLNPLLSLGFRTTLRTDDLFTLDKTLSSADTHKRFQREWSSTKVVGRFSLLLTTAKVLKWQLLISAIPRLCLSAARFTQPFLARQTINFVAHQEQPSANGWGLVGAYFLIYLVQAISTAAYRHLLNRCVTQVRGGLVSLLYNKTAELRMGTVDPTASLTLMSSDIQRMTETLILVHDLWCSVIEIGIAMFLLYLDLGAGCAGPAIVYVLQLVGTAWATNVISAYQKSWLNAIQTRVSFTSSLLHSMRNVKLLGMSSIIKDRTQNLRVDEVNECKKYRFINNFIILFQNSAGIFAPFAAFLFSYLQSRSTNQSLNLATSFSILTILRLAEVPLNVICYSAPHVASSIACFERIQHYLLADSWHDNRLSLTKSTDASDPWESEILGPGALEMSRLSGERRTLATEAVSLKDCSFGWNREDIILKDIDATIHCGSLTMIIGPVGCGKSTLLKGILGETPVTQGFVYLRNKSIAFADQEPWIQNATIRDAIRGPRAWEDRPLDRPWYQEVINCCGLAEDIVAFPLGDMTLIGSKGISLSGGQKQRLALARALYTKAEILLLDDVFSGLDKDTEEHIFKKLFSKSGPLRRMGTTVIMVTHAVHRLSHADMILSVGETGQITERGPLSVLLQGSGYVQSLNLKAKQRSNEQEESHAAEPENTSSLFKTRSSLTTTSVEDNEARDLIRRTGEWSSYKHWFKSCGYVSSLLSLLEASLWMVAVQTPGVLVKIFSHSMSSDSGQSSSSSAATTFITLFGVTTIIASLSVLGVAWQIFLDMVPRSAQFLHLNLLESVVNAPLSFFTRTDVGTITNRFSQDMGLVDADLPYSYADFVLSLVSCVAGIALMSASGSGYFAAIIPVLLGSLYVIQKYYLRTSRQMRLLDLEEKAPLYTLFGETAAGLASIRAFGWTDRFADRNLVLLDRSQRPFYLMFCIQRWLALVLDLLVAGLVTVLVIIVVVRRDSMDPGLVGLGLLSAVSLSNSLTELVKTWTSLETSVGAISRLQEFARTTESEHKPSEIQTVRPTWPENGEVDFRGFEASYSIQSPLVLRDIDLRIRLGEKIGICGRSGSGKSSMLASLFHLLEFRNGSIVVDGVDASTIPRETLRSRLNVIPQEPWWVTTETVRFNMDPWGANDAAGKTPLARDADFISALKKCQIWQVIEDKGGLDAVMTPEFLSHGQRQLFCLARAILRESKVVVLDEVSASVDLKTDLVMQQVIKECFESCTVISVAHRLNTIDDGDRVVVLHQGRIVEVGDPQLLLRASKSRFKELYET</sequence>
<feature type="transmembrane region" description="Helical" evidence="12">
    <location>
        <begin position="66"/>
        <end position="84"/>
    </location>
</feature>
<feature type="compositionally biased region" description="Polar residues" evidence="11">
    <location>
        <begin position="860"/>
        <end position="870"/>
    </location>
</feature>
<evidence type="ECO:0000256" key="5">
    <source>
        <dbReference type="ARBA" id="ARBA00022692"/>
    </source>
</evidence>
<dbReference type="PROSITE" id="PS00211">
    <property type="entry name" value="ABC_TRANSPORTER_1"/>
    <property type="match status" value="2"/>
</dbReference>
<dbReference type="InterPro" id="IPR003593">
    <property type="entry name" value="AAA+_ATPase"/>
</dbReference>
<feature type="domain" description="ABC transporter" evidence="13">
    <location>
        <begin position="1233"/>
        <end position="1472"/>
    </location>
</feature>
<dbReference type="RefSeq" id="XP_016220867.1">
    <property type="nucleotide sequence ID" value="XM_016373956.1"/>
</dbReference>
<dbReference type="SUPFAM" id="SSF52540">
    <property type="entry name" value="P-loop containing nucleoside triphosphate hydrolases"/>
    <property type="match status" value="2"/>
</dbReference>
<feature type="transmembrane region" description="Helical" evidence="12">
    <location>
        <begin position="158"/>
        <end position="178"/>
    </location>
</feature>
<dbReference type="InterPro" id="IPR003439">
    <property type="entry name" value="ABC_transporter-like_ATP-bd"/>
</dbReference>
<evidence type="ECO:0008006" key="17">
    <source>
        <dbReference type="Google" id="ProtNLM"/>
    </source>
</evidence>
<keyword evidence="5 12" id="KW-0812">Transmembrane</keyword>
<keyword evidence="3" id="KW-0813">Transport</keyword>
<dbReference type="CDD" id="cd03250">
    <property type="entry name" value="ABCC_MRP_domain1"/>
    <property type="match status" value="1"/>
</dbReference>
<dbReference type="InterPro" id="IPR027417">
    <property type="entry name" value="P-loop_NTPase"/>
</dbReference>
<dbReference type="Pfam" id="PF24357">
    <property type="entry name" value="TMD0_ABC"/>
    <property type="match status" value="1"/>
</dbReference>
<keyword evidence="16" id="KW-1185">Reference proteome</keyword>
<evidence type="ECO:0000256" key="12">
    <source>
        <dbReference type="SAM" id="Phobius"/>
    </source>
</evidence>
<feature type="transmembrane region" description="Helical" evidence="12">
    <location>
        <begin position="129"/>
        <end position="146"/>
    </location>
</feature>
<evidence type="ECO:0000259" key="14">
    <source>
        <dbReference type="PROSITE" id="PS50929"/>
    </source>
</evidence>
<dbReference type="HOGENOM" id="CLU_000604_27_5_1"/>
<dbReference type="OrthoDB" id="6500128at2759"/>
<evidence type="ECO:0000313" key="15">
    <source>
        <dbReference type="EMBL" id="KIV89293.1"/>
    </source>
</evidence>
<comment type="similarity">
    <text evidence="2">Belongs to the ABC transporter superfamily. ABCC family. Conjugate transporter (TC 3.A.1.208) subfamily.</text>
</comment>
<feature type="region of interest" description="Disordered" evidence="11">
    <location>
        <begin position="847"/>
        <end position="870"/>
    </location>
</feature>
<dbReference type="InterPro" id="IPR017871">
    <property type="entry name" value="ABC_transporter-like_CS"/>
</dbReference>
<feature type="transmembrane region" description="Helical" evidence="12">
    <location>
        <begin position="32"/>
        <end position="54"/>
    </location>
</feature>
<reference evidence="15 16" key="1">
    <citation type="submission" date="2015-01" db="EMBL/GenBank/DDBJ databases">
        <title>The Genome Sequence of Exophiala mesophila CBS40295.</title>
        <authorList>
            <consortium name="The Broad Institute Genomics Platform"/>
            <person name="Cuomo C."/>
            <person name="de Hoog S."/>
            <person name="Gorbushina A."/>
            <person name="Stielow B."/>
            <person name="Teixiera M."/>
            <person name="Abouelleil A."/>
            <person name="Chapman S.B."/>
            <person name="Priest M."/>
            <person name="Young S.K."/>
            <person name="Wortman J."/>
            <person name="Nusbaum C."/>
            <person name="Birren B."/>
        </authorList>
    </citation>
    <scope>NUCLEOTIDE SEQUENCE [LARGE SCALE GENOMIC DNA]</scope>
    <source>
        <strain evidence="15 16">CBS 40295</strain>
    </source>
</reference>